<dbReference type="Proteomes" id="UP000419144">
    <property type="component" value="Unassembled WGS sequence"/>
</dbReference>
<feature type="region of interest" description="Disordered" evidence="1">
    <location>
        <begin position="524"/>
        <end position="581"/>
    </location>
</feature>
<feature type="compositionally biased region" description="Basic and acidic residues" evidence="1">
    <location>
        <begin position="405"/>
        <end position="420"/>
    </location>
</feature>
<feature type="region of interest" description="Disordered" evidence="1">
    <location>
        <begin position="289"/>
        <end position="332"/>
    </location>
</feature>
<evidence type="ECO:0000313" key="2">
    <source>
        <dbReference type="EMBL" id="GET86757.1"/>
    </source>
</evidence>
<evidence type="ECO:0000256" key="1">
    <source>
        <dbReference type="SAM" id="MobiDB-lite"/>
    </source>
</evidence>
<feature type="region of interest" description="Disordered" evidence="1">
    <location>
        <begin position="130"/>
        <end position="150"/>
    </location>
</feature>
<feature type="region of interest" description="Disordered" evidence="1">
    <location>
        <begin position="756"/>
        <end position="778"/>
    </location>
</feature>
<feature type="region of interest" description="Disordered" evidence="1">
    <location>
        <begin position="403"/>
        <end position="467"/>
    </location>
</feature>
<feature type="region of interest" description="Disordered" evidence="1">
    <location>
        <begin position="836"/>
        <end position="860"/>
    </location>
</feature>
<feature type="compositionally biased region" description="Basic and acidic residues" evidence="1">
    <location>
        <begin position="701"/>
        <end position="712"/>
    </location>
</feature>
<dbReference type="VEuPathDB" id="TriTrypDB:LtaPh_1202200"/>
<comment type="caution">
    <text evidence="2">The sequence shown here is derived from an EMBL/GenBank/DDBJ whole genome shotgun (WGS) entry which is preliminary data.</text>
</comment>
<protein>
    <submittedName>
        <fullName evidence="2">Uncharacterized protein</fullName>
    </submittedName>
</protein>
<feature type="region of interest" description="Disordered" evidence="1">
    <location>
        <begin position="55"/>
        <end position="79"/>
    </location>
</feature>
<feature type="compositionally biased region" description="Low complexity" evidence="1">
    <location>
        <begin position="59"/>
        <end position="74"/>
    </location>
</feature>
<evidence type="ECO:0000313" key="3">
    <source>
        <dbReference type="Proteomes" id="UP000419144"/>
    </source>
</evidence>
<gene>
    <name evidence="2" type="ORF">LtaPh_1202200</name>
</gene>
<dbReference type="EMBL" id="BLBS01000014">
    <property type="protein sequence ID" value="GET86757.1"/>
    <property type="molecule type" value="Genomic_DNA"/>
</dbReference>
<accession>A0A640KG99</accession>
<dbReference type="OrthoDB" id="266719at2759"/>
<name>A0A640KG99_LEITA</name>
<sequence length="1097" mass="116771">MCALYNAARLSPSAIPLMQSPPHTPPASDSGGNKEAGAAQNCTEPEQMLWIRPCSSPRASSATTSDSDTSAATSEGVGADGEAEILDAEKTVMAPTQDHALPLRQPPCSIHISDFSSSLLRRRLTSLFSGSTSRAARGDTSSSRGTPGLRPLFFQASTPTEPGVHGKLANTISSCQSLERQRRENMRSNVAVNRDATRTRTAAGTSTLTLSRSSVQGRSVSSVGYRLCGTCFLFWADAAAFFATSSMLLRSPIGSAIAPLPLSSSTQPRHEDVPHASIEMVAAHVETENWSESATAAATSSMPQAREAAGNGCSDALPHQRMSSDEKDSSSIAKEVAAKQAQSLSVRDVARACSTLSTGCILAEDNFRREILTQHAGGDESGSPDRMLFHAATPSVHHALPAASDAERNCRQSEKVDHLGGPHHVGVCSRDNKPKDATQNYMTNEQRPRRHHSNDFHGTARSRNGDGPCITMSSLVAHVAVPPTVQAVLRNAEATKEELWMALRTACQQCEVLQRRLARAEGALGNEEEGDAGATSEGRAPSHITVHRRRRSGKDHASRRLSRRYKDDEASNAPTAGDAVEGAREAENCITGEHATPAQMPSSTAPLIPTQVSRQVRLRHRAQRRIAERAAAASSTPPILARAQCHGSANAAYSDTHCRQRGGASEASLALRNRVSEVIRRVEAKRKAPLHPPHTQQLPETHTRSNNSERLHVCTSTPPHPEGRGISHCTFSSNLQANGTGRVRVEYGTPRTVELGAGPTVHDPQSPAHMEGGSSCGGSDAVAAPLHVSSNKVANCESERADRGESGILVSDMLPATTMVEAQAPVAQQSYYPTERVQVVQSPPPPPPQQQPHHHHGSDHLASFDTSLAVLDESVHLKGCAAVGESLATLQSAATFKPANLLSNGRKSSGSSWRSLSFHSLSPLAVGSPTIPSTRVHQSEWAALTSANGAPTTLIANLVTPLNCALPSLHPAPLFRCLDSLRGPLHSEAGIAPAQSAWARQQEQQQHAKVKVTPSRVAAGARVSVEARQQRCCSSPPSSNPHKVALLTASATLEMLRQLQQEDAPVPPVTGDDQKAALRQWRREAAVMKGSRASSMC</sequence>
<keyword evidence="3" id="KW-1185">Reference proteome</keyword>
<feature type="region of interest" description="Disordered" evidence="1">
    <location>
        <begin position="14"/>
        <end position="41"/>
    </location>
</feature>
<feature type="region of interest" description="Disordered" evidence="1">
    <location>
        <begin position="684"/>
        <end position="726"/>
    </location>
</feature>
<dbReference type="AlphaFoldDB" id="A0A640KG99"/>
<reference evidence="2" key="1">
    <citation type="submission" date="2019-11" db="EMBL/GenBank/DDBJ databases">
        <title>Leishmania tarentolae CDS.</title>
        <authorList>
            <person name="Goto Y."/>
            <person name="Yamagishi J."/>
        </authorList>
    </citation>
    <scope>NUCLEOTIDE SEQUENCE [LARGE SCALE GENOMIC DNA]</scope>
    <source>
        <strain evidence="2">Parrot Tar II</strain>
    </source>
</reference>
<feature type="compositionally biased region" description="Low complexity" evidence="1">
    <location>
        <begin position="289"/>
        <end position="301"/>
    </location>
</feature>
<feature type="compositionally biased region" description="Basic and acidic residues" evidence="1">
    <location>
        <begin position="554"/>
        <end position="569"/>
    </location>
</feature>
<proteinExistence type="predicted"/>
<organism evidence="2 3">
    <name type="scientific">Leishmania tarentolae</name>
    <name type="common">Sauroleishmania tarentolae</name>
    <dbReference type="NCBI Taxonomy" id="5689"/>
    <lineage>
        <taxon>Eukaryota</taxon>
        <taxon>Discoba</taxon>
        <taxon>Euglenozoa</taxon>
        <taxon>Kinetoplastea</taxon>
        <taxon>Metakinetoplastina</taxon>
        <taxon>Trypanosomatida</taxon>
        <taxon>Trypanosomatidae</taxon>
        <taxon>Leishmaniinae</taxon>
        <taxon>Leishmania</taxon>
        <taxon>lizard Leishmania</taxon>
    </lineage>
</organism>